<feature type="transmembrane region" description="Helical" evidence="2">
    <location>
        <begin position="38"/>
        <end position="56"/>
    </location>
</feature>
<keyword evidence="2" id="KW-1133">Transmembrane helix</keyword>
<organism evidence="3 4">
    <name type="scientific">Diplodia seriata</name>
    <dbReference type="NCBI Taxonomy" id="420778"/>
    <lineage>
        <taxon>Eukaryota</taxon>
        <taxon>Fungi</taxon>
        <taxon>Dikarya</taxon>
        <taxon>Ascomycota</taxon>
        <taxon>Pezizomycotina</taxon>
        <taxon>Dothideomycetes</taxon>
        <taxon>Dothideomycetes incertae sedis</taxon>
        <taxon>Botryosphaeriales</taxon>
        <taxon>Botryosphaeriaceae</taxon>
        <taxon>Diplodia</taxon>
    </lineage>
</organism>
<proteinExistence type="predicted"/>
<dbReference type="AlphaFoldDB" id="A0A0G2FM77"/>
<evidence type="ECO:0000256" key="2">
    <source>
        <dbReference type="SAM" id="Phobius"/>
    </source>
</evidence>
<dbReference type="PANTHER" id="PTHR28254:SF1">
    <property type="entry name" value="CYTOCHROME B-C1 COMPLEX SUBUNIT 10, MITOCHONDRIAL"/>
    <property type="match status" value="1"/>
</dbReference>
<evidence type="ECO:0000313" key="3">
    <source>
        <dbReference type="EMBL" id="KKY13063.1"/>
    </source>
</evidence>
<dbReference type="InterPro" id="IPR019182">
    <property type="entry name" value="Cytochrome_b-c1_su10_fun"/>
</dbReference>
<dbReference type="GO" id="GO:0005739">
    <property type="term" value="C:mitochondrion"/>
    <property type="evidence" value="ECO:0007669"/>
    <property type="project" value="GOC"/>
</dbReference>
<reference evidence="3 4" key="2">
    <citation type="submission" date="2015-05" db="EMBL/GenBank/DDBJ databases">
        <title>Distinctive expansion of gene families associated with plant cell wall degradation and secondary metabolism in the genomes of grapevine trunk pathogens.</title>
        <authorList>
            <person name="Lawrence D.P."/>
            <person name="Travadon R."/>
            <person name="Rolshausen P.E."/>
            <person name="Baumgartner K."/>
        </authorList>
    </citation>
    <scope>NUCLEOTIDE SEQUENCE [LARGE SCALE GENOMIC DNA]</scope>
    <source>
        <strain evidence="3">DS831</strain>
    </source>
</reference>
<reference evidence="3 4" key="1">
    <citation type="submission" date="2015-03" db="EMBL/GenBank/DDBJ databases">
        <authorList>
            <person name="Morales-Cruz A."/>
            <person name="Amrine K.C."/>
            <person name="Cantu D."/>
        </authorList>
    </citation>
    <scope>NUCLEOTIDE SEQUENCE [LARGE SCALE GENOMIC DNA]</scope>
    <source>
        <strain evidence="3">DS831</strain>
    </source>
</reference>
<gene>
    <name evidence="3" type="ORF">UCDDS831_g09367</name>
</gene>
<keyword evidence="2" id="KW-0472">Membrane</keyword>
<comment type="caution">
    <text evidence="3">The sequence shown here is derived from an EMBL/GenBank/DDBJ whole genome shotgun (WGS) entry which is preliminary data.</text>
</comment>
<accession>A0A0G2FM77</accession>
<evidence type="ECO:0000256" key="1">
    <source>
        <dbReference type="SAM" id="MobiDB-lite"/>
    </source>
</evidence>
<keyword evidence="2" id="KW-0812">Transmembrane</keyword>
<evidence type="ECO:0000313" key="4">
    <source>
        <dbReference type="Proteomes" id="UP000034182"/>
    </source>
</evidence>
<feature type="region of interest" description="Disordered" evidence="1">
    <location>
        <begin position="1"/>
        <end position="20"/>
    </location>
</feature>
<name>A0A0G2FM77_9PEZI</name>
<sequence>MSTRPDLQHTGHHGMAPWTVRPGYKTYQSRFGPNGTTLAGFGAAAGVFAIFMFAEVPRVREDIMKKVPILGEYFDVKVAPEDNPF</sequence>
<protein>
    <submittedName>
        <fullName evidence="3">Putative cytochrome b-c1 complex subunit 10</fullName>
    </submittedName>
</protein>
<dbReference type="EMBL" id="LAQI01000504">
    <property type="protein sequence ID" value="KKY13063.1"/>
    <property type="molecule type" value="Genomic_DNA"/>
</dbReference>
<dbReference type="GO" id="GO:0006122">
    <property type="term" value="P:mitochondrial electron transport, ubiquinol to cytochrome c"/>
    <property type="evidence" value="ECO:0007669"/>
    <property type="project" value="InterPro"/>
</dbReference>
<dbReference type="Proteomes" id="UP000034182">
    <property type="component" value="Unassembled WGS sequence"/>
</dbReference>
<dbReference type="PANTHER" id="PTHR28254">
    <property type="entry name" value="CYTOCHROME B-C1 COMPLEX SUBUNIT 10"/>
    <property type="match status" value="1"/>
</dbReference>
<dbReference type="Pfam" id="PF09796">
    <property type="entry name" value="QCR10"/>
    <property type="match status" value="1"/>
</dbReference>